<comment type="subcellular location">
    <subcellularLocation>
        <location evidence="2 19">Cell membrane</location>
        <topology evidence="2 19">Multi-pass membrane protein</topology>
    </subcellularLocation>
</comment>
<gene>
    <name evidence="19 20" type="primary">cobS</name>
    <name evidence="20" type="ORF">GCM10011489_03590</name>
</gene>
<evidence type="ECO:0000256" key="15">
    <source>
        <dbReference type="ARBA" id="ARBA00032605"/>
    </source>
</evidence>
<evidence type="ECO:0000313" key="20">
    <source>
        <dbReference type="EMBL" id="GGB18749.1"/>
    </source>
</evidence>
<dbReference type="Proteomes" id="UP000621454">
    <property type="component" value="Unassembled WGS sequence"/>
</dbReference>
<evidence type="ECO:0000256" key="19">
    <source>
        <dbReference type="HAMAP-Rule" id="MF_00719"/>
    </source>
</evidence>
<dbReference type="PANTHER" id="PTHR34148:SF1">
    <property type="entry name" value="ADENOSYLCOBINAMIDE-GDP RIBAZOLETRANSFERASE"/>
    <property type="match status" value="1"/>
</dbReference>
<sequence>MSALSHAARGVHMAMSWLTVAPVGSPAEPITGDDGRRVIACAPVVGAVLGLLAAAAAALLSMTALPGLMIGLIVVGVLALATRGMHIDGLADTADGLGSYGDPERATKVMHSGSSGPFAIVTVVVLLGIDAVGIGVLADEHRWYAVWFAVLLSRYAPVIACRRQLRAAPGTRFGELVAGTQRWSILWWLLVLAIAGAPVDADQWWRGVSITVVAAVVAWAFSAHCARRFGGINGDVLGALVEIVLALTLIAVLL</sequence>
<evidence type="ECO:0000256" key="18">
    <source>
        <dbReference type="ARBA" id="ARBA00049504"/>
    </source>
</evidence>
<dbReference type="Pfam" id="PF02654">
    <property type="entry name" value="CobS"/>
    <property type="match status" value="1"/>
</dbReference>
<proteinExistence type="inferred from homology"/>
<dbReference type="RefSeq" id="WP_229742085.1">
    <property type="nucleotide sequence ID" value="NZ_BMGC01000002.1"/>
</dbReference>
<feature type="transmembrane region" description="Helical" evidence="19">
    <location>
        <begin position="64"/>
        <end position="81"/>
    </location>
</feature>
<keyword evidence="10 19" id="KW-0812">Transmembrane</keyword>
<keyword evidence="13 19" id="KW-0472">Membrane</keyword>
<dbReference type="EMBL" id="BMGC01000002">
    <property type="protein sequence ID" value="GGB18749.1"/>
    <property type="molecule type" value="Genomic_DNA"/>
</dbReference>
<comment type="similarity">
    <text evidence="4 19">Belongs to the CobS family.</text>
</comment>
<evidence type="ECO:0000313" key="21">
    <source>
        <dbReference type="Proteomes" id="UP000621454"/>
    </source>
</evidence>
<evidence type="ECO:0000256" key="8">
    <source>
        <dbReference type="ARBA" id="ARBA00022573"/>
    </source>
</evidence>
<evidence type="ECO:0000256" key="9">
    <source>
        <dbReference type="ARBA" id="ARBA00022679"/>
    </source>
</evidence>
<dbReference type="HAMAP" id="MF_00719">
    <property type="entry name" value="CobS"/>
    <property type="match status" value="1"/>
</dbReference>
<dbReference type="GO" id="GO:0051073">
    <property type="term" value="F:adenosylcobinamide-GDP ribazoletransferase activity"/>
    <property type="evidence" value="ECO:0007669"/>
    <property type="project" value="UniProtKB-UniRule"/>
</dbReference>
<keyword evidence="7 19" id="KW-1003">Cell membrane</keyword>
<organism evidence="20 21">
    <name type="scientific">Gordonia jinhuaensis</name>
    <dbReference type="NCBI Taxonomy" id="1517702"/>
    <lineage>
        <taxon>Bacteria</taxon>
        <taxon>Bacillati</taxon>
        <taxon>Actinomycetota</taxon>
        <taxon>Actinomycetes</taxon>
        <taxon>Mycobacteriales</taxon>
        <taxon>Gordoniaceae</taxon>
        <taxon>Gordonia</taxon>
    </lineage>
</organism>
<comment type="catalytic activity">
    <reaction evidence="17 19">
        <text>alpha-ribazole + adenosylcob(III)inamide-GDP = adenosylcob(III)alamin + GMP + H(+)</text>
        <dbReference type="Rhea" id="RHEA:16049"/>
        <dbReference type="ChEBI" id="CHEBI:10329"/>
        <dbReference type="ChEBI" id="CHEBI:15378"/>
        <dbReference type="ChEBI" id="CHEBI:18408"/>
        <dbReference type="ChEBI" id="CHEBI:58115"/>
        <dbReference type="ChEBI" id="CHEBI:60487"/>
        <dbReference type="EC" id="2.7.8.26"/>
    </reaction>
</comment>
<protein>
    <recommendedName>
        <fullName evidence="6 19">Adenosylcobinamide-GDP ribazoletransferase</fullName>
        <ecNumber evidence="5 19">2.7.8.26</ecNumber>
    </recommendedName>
    <alternativeName>
        <fullName evidence="16 19">Cobalamin synthase</fullName>
    </alternativeName>
    <alternativeName>
        <fullName evidence="15 19">Cobalamin-5'-phosphate synthase</fullName>
    </alternativeName>
</protein>
<evidence type="ECO:0000256" key="2">
    <source>
        <dbReference type="ARBA" id="ARBA00004651"/>
    </source>
</evidence>
<comment type="cofactor">
    <cofactor evidence="1 19">
        <name>Mg(2+)</name>
        <dbReference type="ChEBI" id="CHEBI:18420"/>
    </cofactor>
</comment>
<comment type="pathway">
    <text evidence="3 19">Cofactor biosynthesis; adenosylcobalamin biosynthesis; adenosylcobalamin from cob(II)yrinate a,c-diamide: step 7/7.</text>
</comment>
<dbReference type="EC" id="2.7.8.26" evidence="5 19"/>
<keyword evidence="11 19" id="KW-0460">Magnesium</keyword>
<evidence type="ECO:0000256" key="13">
    <source>
        <dbReference type="ARBA" id="ARBA00023136"/>
    </source>
</evidence>
<comment type="caution">
    <text evidence="20">The sequence shown here is derived from an EMBL/GenBank/DDBJ whole genome shotgun (WGS) entry which is preliminary data.</text>
</comment>
<accession>A0A916SXT2</accession>
<comment type="function">
    <text evidence="14 19">Joins adenosylcobinamide-GDP and alpha-ribazole to generate adenosylcobalamin (Ado-cobalamin). Also synthesizes adenosylcobalamin 5'-phosphate from adenosylcobinamide-GDP and alpha-ribazole 5'-phosphate.</text>
</comment>
<evidence type="ECO:0000256" key="5">
    <source>
        <dbReference type="ARBA" id="ARBA00013200"/>
    </source>
</evidence>
<dbReference type="PANTHER" id="PTHR34148">
    <property type="entry name" value="ADENOSYLCOBINAMIDE-GDP RIBAZOLETRANSFERASE"/>
    <property type="match status" value="1"/>
</dbReference>
<feature type="transmembrane region" description="Helical" evidence="19">
    <location>
        <begin position="118"/>
        <end position="138"/>
    </location>
</feature>
<evidence type="ECO:0000256" key="4">
    <source>
        <dbReference type="ARBA" id="ARBA00010561"/>
    </source>
</evidence>
<evidence type="ECO:0000256" key="12">
    <source>
        <dbReference type="ARBA" id="ARBA00022989"/>
    </source>
</evidence>
<dbReference type="GO" id="GO:0005886">
    <property type="term" value="C:plasma membrane"/>
    <property type="evidence" value="ECO:0007669"/>
    <property type="project" value="UniProtKB-SubCell"/>
</dbReference>
<reference evidence="20" key="2">
    <citation type="submission" date="2020-09" db="EMBL/GenBank/DDBJ databases">
        <authorList>
            <person name="Sun Q."/>
            <person name="Zhou Y."/>
        </authorList>
    </citation>
    <scope>NUCLEOTIDE SEQUENCE</scope>
    <source>
        <strain evidence="20">CGMCC 1.12827</strain>
    </source>
</reference>
<evidence type="ECO:0000256" key="11">
    <source>
        <dbReference type="ARBA" id="ARBA00022842"/>
    </source>
</evidence>
<comment type="catalytic activity">
    <reaction evidence="18 19">
        <text>alpha-ribazole 5'-phosphate + adenosylcob(III)inamide-GDP = adenosylcob(III)alamin 5'-phosphate + GMP + H(+)</text>
        <dbReference type="Rhea" id="RHEA:23560"/>
        <dbReference type="ChEBI" id="CHEBI:15378"/>
        <dbReference type="ChEBI" id="CHEBI:57918"/>
        <dbReference type="ChEBI" id="CHEBI:58115"/>
        <dbReference type="ChEBI" id="CHEBI:60487"/>
        <dbReference type="ChEBI" id="CHEBI:60493"/>
        <dbReference type="EC" id="2.7.8.26"/>
    </reaction>
</comment>
<dbReference type="GO" id="GO:0009236">
    <property type="term" value="P:cobalamin biosynthetic process"/>
    <property type="evidence" value="ECO:0007669"/>
    <property type="project" value="UniProtKB-UniRule"/>
</dbReference>
<feature type="transmembrane region" description="Helical" evidence="19">
    <location>
        <begin position="144"/>
        <end position="161"/>
    </location>
</feature>
<feature type="transmembrane region" description="Helical" evidence="19">
    <location>
        <begin position="38"/>
        <end position="58"/>
    </location>
</feature>
<name>A0A916SXT2_9ACTN</name>
<evidence type="ECO:0000256" key="10">
    <source>
        <dbReference type="ARBA" id="ARBA00022692"/>
    </source>
</evidence>
<feature type="transmembrane region" description="Helical" evidence="19">
    <location>
        <begin position="236"/>
        <end position="253"/>
    </location>
</feature>
<keyword evidence="9 19" id="KW-0808">Transferase</keyword>
<evidence type="ECO:0000256" key="16">
    <source>
        <dbReference type="ARBA" id="ARBA00032853"/>
    </source>
</evidence>
<reference evidence="20" key="1">
    <citation type="journal article" date="2014" name="Int. J. Syst. Evol. Microbiol.">
        <title>Complete genome sequence of Corynebacterium casei LMG S-19264T (=DSM 44701T), isolated from a smear-ripened cheese.</title>
        <authorList>
            <consortium name="US DOE Joint Genome Institute (JGI-PGF)"/>
            <person name="Walter F."/>
            <person name="Albersmeier A."/>
            <person name="Kalinowski J."/>
            <person name="Ruckert C."/>
        </authorList>
    </citation>
    <scope>NUCLEOTIDE SEQUENCE</scope>
    <source>
        <strain evidence="20">CGMCC 1.12827</strain>
    </source>
</reference>
<evidence type="ECO:0000256" key="14">
    <source>
        <dbReference type="ARBA" id="ARBA00025228"/>
    </source>
</evidence>
<evidence type="ECO:0000256" key="6">
    <source>
        <dbReference type="ARBA" id="ARBA00015850"/>
    </source>
</evidence>
<dbReference type="AlphaFoldDB" id="A0A916SXT2"/>
<evidence type="ECO:0000256" key="17">
    <source>
        <dbReference type="ARBA" id="ARBA00048623"/>
    </source>
</evidence>
<dbReference type="GO" id="GO:0008818">
    <property type="term" value="F:cobalamin 5'-phosphate synthase activity"/>
    <property type="evidence" value="ECO:0007669"/>
    <property type="project" value="UniProtKB-UniRule"/>
</dbReference>
<dbReference type="InterPro" id="IPR003805">
    <property type="entry name" value="CobS"/>
</dbReference>
<feature type="transmembrane region" description="Helical" evidence="19">
    <location>
        <begin position="205"/>
        <end position="224"/>
    </location>
</feature>
<evidence type="ECO:0000256" key="3">
    <source>
        <dbReference type="ARBA" id="ARBA00004663"/>
    </source>
</evidence>
<keyword evidence="12 19" id="KW-1133">Transmembrane helix</keyword>
<keyword evidence="21" id="KW-1185">Reference proteome</keyword>
<evidence type="ECO:0000256" key="1">
    <source>
        <dbReference type="ARBA" id="ARBA00001946"/>
    </source>
</evidence>
<keyword evidence="8 19" id="KW-0169">Cobalamin biosynthesis</keyword>
<evidence type="ECO:0000256" key="7">
    <source>
        <dbReference type="ARBA" id="ARBA00022475"/>
    </source>
</evidence>
<feature type="transmembrane region" description="Helical" evidence="19">
    <location>
        <begin position="182"/>
        <end position="199"/>
    </location>
</feature>